<comment type="caution">
    <text evidence="1">The sequence shown here is derived from an EMBL/GenBank/DDBJ whole genome shotgun (WGS) entry which is preliminary data.</text>
</comment>
<name>A0ACB9B049_ARCLA</name>
<keyword evidence="2" id="KW-1185">Reference proteome</keyword>
<dbReference type="EMBL" id="CM042053">
    <property type="protein sequence ID" value="KAI3715313.1"/>
    <property type="molecule type" value="Genomic_DNA"/>
</dbReference>
<accession>A0ACB9B049</accession>
<reference evidence="1 2" key="2">
    <citation type="journal article" date="2022" name="Mol. Ecol. Resour.">
        <title>The genomes of chicory, endive, great burdock and yacon provide insights into Asteraceae paleo-polyploidization history and plant inulin production.</title>
        <authorList>
            <person name="Fan W."/>
            <person name="Wang S."/>
            <person name="Wang H."/>
            <person name="Wang A."/>
            <person name="Jiang F."/>
            <person name="Liu H."/>
            <person name="Zhao H."/>
            <person name="Xu D."/>
            <person name="Zhang Y."/>
        </authorList>
    </citation>
    <scope>NUCLEOTIDE SEQUENCE [LARGE SCALE GENOMIC DNA]</scope>
    <source>
        <strain evidence="2">cv. Niubang</strain>
    </source>
</reference>
<evidence type="ECO:0000313" key="2">
    <source>
        <dbReference type="Proteomes" id="UP001055879"/>
    </source>
</evidence>
<protein>
    <submittedName>
        <fullName evidence="1">Uncharacterized protein</fullName>
    </submittedName>
</protein>
<organism evidence="1 2">
    <name type="scientific">Arctium lappa</name>
    <name type="common">Greater burdock</name>
    <name type="synonym">Lappa major</name>
    <dbReference type="NCBI Taxonomy" id="4217"/>
    <lineage>
        <taxon>Eukaryota</taxon>
        <taxon>Viridiplantae</taxon>
        <taxon>Streptophyta</taxon>
        <taxon>Embryophyta</taxon>
        <taxon>Tracheophyta</taxon>
        <taxon>Spermatophyta</taxon>
        <taxon>Magnoliopsida</taxon>
        <taxon>eudicotyledons</taxon>
        <taxon>Gunneridae</taxon>
        <taxon>Pentapetalae</taxon>
        <taxon>asterids</taxon>
        <taxon>campanulids</taxon>
        <taxon>Asterales</taxon>
        <taxon>Asteraceae</taxon>
        <taxon>Carduoideae</taxon>
        <taxon>Cardueae</taxon>
        <taxon>Arctiinae</taxon>
        <taxon>Arctium</taxon>
    </lineage>
</organism>
<evidence type="ECO:0000313" key="1">
    <source>
        <dbReference type="EMBL" id="KAI3715313.1"/>
    </source>
</evidence>
<reference evidence="2" key="1">
    <citation type="journal article" date="2022" name="Mol. Ecol. Resour.">
        <title>The genomes of chicory, endive, great burdock and yacon provide insights into Asteraceae palaeo-polyploidization history and plant inulin production.</title>
        <authorList>
            <person name="Fan W."/>
            <person name="Wang S."/>
            <person name="Wang H."/>
            <person name="Wang A."/>
            <person name="Jiang F."/>
            <person name="Liu H."/>
            <person name="Zhao H."/>
            <person name="Xu D."/>
            <person name="Zhang Y."/>
        </authorList>
    </citation>
    <scope>NUCLEOTIDE SEQUENCE [LARGE SCALE GENOMIC DNA]</scope>
    <source>
        <strain evidence="2">cv. Niubang</strain>
    </source>
</reference>
<proteinExistence type="predicted"/>
<sequence length="134" mass="15110">MNKFPNAPTFVKLKEDLQILFNNSYGNEQQAPQTYNKTRSEQHAGNTITKDKRSDKGASYSQTTYDIIDEAVNDILLKKGANEVTTYVKEVLKNIPETNIIVNKVISSFSAPSFNLGFSLDKPPEKVEVHDKEK</sequence>
<dbReference type="Proteomes" id="UP001055879">
    <property type="component" value="Linkage Group LG07"/>
</dbReference>
<gene>
    <name evidence="1" type="ORF">L6452_22292</name>
</gene>